<proteinExistence type="predicted"/>
<gene>
    <name evidence="1" type="ORF">M408DRAFT_172217</name>
</gene>
<dbReference type="OrthoDB" id="3268967at2759"/>
<dbReference type="HOGENOM" id="CLU_1661865_0_0_1"/>
<protein>
    <submittedName>
        <fullName evidence="1">Uncharacterized protein</fullName>
    </submittedName>
</protein>
<evidence type="ECO:0000313" key="1">
    <source>
        <dbReference type="EMBL" id="KIM19878.1"/>
    </source>
</evidence>
<organism evidence="1 2">
    <name type="scientific">Serendipita vermifera MAFF 305830</name>
    <dbReference type="NCBI Taxonomy" id="933852"/>
    <lineage>
        <taxon>Eukaryota</taxon>
        <taxon>Fungi</taxon>
        <taxon>Dikarya</taxon>
        <taxon>Basidiomycota</taxon>
        <taxon>Agaricomycotina</taxon>
        <taxon>Agaricomycetes</taxon>
        <taxon>Sebacinales</taxon>
        <taxon>Serendipitaceae</taxon>
        <taxon>Serendipita</taxon>
    </lineage>
</organism>
<reference evidence="2" key="2">
    <citation type="submission" date="2015-01" db="EMBL/GenBank/DDBJ databases">
        <title>Evolutionary Origins and Diversification of the Mycorrhizal Mutualists.</title>
        <authorList>
            <consortium name="DOE Joint Genome Institute"/>
            <consortium name="Mycorrhizal Genomics Consortium"/>
            <person name="Kohler A."/>
            <person name="Kuo A."/>
            <person name="Nagy L.G."/>
            <person name="Floudas D."/>
            <person name="Copeland A."/>
            <person name="Barry K.W."/>
            <person name="Cichocki N."/>
            <person name="Veneault-Fourrey C."/>
            <person name="LaButti K."/>
            <person name="Lindquist E.A."/>
            <person name="Lipzen A."/>
            <person name="Lundell T."/>
            <person name="Morin E."/>
            <person name="Murat C."/>
            <person name="Riley R."/>
            <person name="Ohm R."/>
            <person name="Sun H."/>
            <person name="Tunlid A."/>
            <person name="Henrissat B."/>
            <person name="Grigoriev I.V."/>
            <person name="Hibbett D.S."/>
            <person name="Martin F."/>
        </authorList>
    </citation>
    <scope>NUCLEOTIDE SEQUENCE [LARGE SCALE GENOMIC DNA]</scope>
    <source>
        <strain evidence="2">MAFF 305830</strain>
    </source>
</reference>
<reference evidence="1 2" key="1">
    <citation type="submission" date="2014-04" db="EMBL/GenBank/DDBJ databases">
        <authorList>
            <consortium name="DOE Joint Genome Institute"/>
            <person name="Kuo A."/>
            <person name="Zuccaro A."/>
            <person name="Kohler A."/>
            <person name="Nagy L.G."/>
            <person name="Floudas D."/>
            <person name="Copeland A."/>
            <person name="Barry K.W."/>
            <person name="Cichocki N."/>
            <person name="Veneault-Fourrey C."/>
            <person name="LaButti K."/>
            <person name="Lindquist E.A."/>
            <person name="Lipzen A."/>
            <person name="Lundell T."/>
            <person name="Morin E."/>
            <person name="Murat C."/>
            <person name="Sun H."/>
            <person name="Tunlid A."/>
            <person name="Henrissat B."/>
            <person name="Grigoriev I.V."/>
            <person name="Hibbett D.S."/>
            <person name="Martin F."/>
            <person name="Nordberg H.P."/>
            <person name="Cantor M.N."/>
            <person name="Hua S.X."/>
        </authorList>
    </citation>
    <scope>NUCLEOTIDE SEQUENCE [LARGE SCALE GENOMIC DNA]</scope>
    <source>
        <strain evidence="1 2">MAFF 305830</strain>
    </source>
</reference>
<sequence length="159" mass="18317">MTSDLIGANFCRNLRCPITLWYEPNRLPHLLIPSGYPQDRTGYRKDSSLSFLDELEAARRHAKDALTLAQNAYQNAYNRKRIHKEFEVKDLVLINPHSLKLGGPWGGKGHKLAERYEGPFEIMTFTPFSIYSIWSLITRAPKSLERGTSDQHVFVQRIT</sequence>
<dbReference type="EMBL" id="KN824519">
    <property type="protein sequence ID" value="KIM19878.1"/>
    <property type="molecule type" value="Genomic_DNA"/>
</dbReference>
<accession>A0A0C2W009</accession>
<dbReference type="STRING" id="933852.A0A0C2W009"/>
<dbReference type="Proteomes" id="UP000054097">
    <property type="component" value="Unassembled WGS sequence"/>
</dbReference>
<keyword evidence="2" id="KW-1185">Reference proteome</keyword>
<evidence type="ECO:0000313" key="2">
    <source>
        <dbReference type="Proteomes" id="UP000054097"/>
    </source>
</evidence>
<name>A0A0C2W009_SERVB</name>
<dbReference type="AlphaFoldDB" id="A0A0C2W009"/>